<dbReference type="InterPro" id="IPR026888">
    <property type="entry name" value="AcetylCoA_hyd_C"/>
</dbReference>
<evidence type="ECO:0000313" key="6">
    <source>
        <dbReference type="Proteomes" id="UP000746471"/>
    </source>
</evidence>
<name>A0ABS5PU12_9FIRM</name>
<gene>
    <name evidence="5" type="ORF">KHM83_18480</name>
</gene>
<dbReference type="EMBL" id="JAHBCL010000051">
    <property type="protein sequence ID" value="MBS7528659.1"/>
    <property type="molecule type" value="Genomic_DNA"/>
</dbReference>
<dbReference type="InterPro" id="IPR038460">
    <property type="entry name" value="AcetylCoA_hyd_C_sf"/>
</dbReference>
<dbReference type="SUPFAM" id="SSF100950">
    <property type="entry name" value="NagB/RpiA/CoA transferase-like"/>
    <property type="match status" value="2"/>
</dbReference>
<dbReference type="RefSeq" id="WP_213238516.1">
    <property type="nucleotide sequence ID" value="NZ_JAHBCL010000051.1"/>
</dbReference>
<evidence type="ECO:0000259" key="4">
    <source>
        <dbReference type="Pfam" id="PF13336"/>
    </source>
</evidence>
<evidence type="ECO:0000313" key="5">
    <source>
        <dbReference type="EMBL" id="MBS7528659.1"/>
    </source>
</evidence>
<sequence length="434" mass="47749">MNWKEIYQSKLVSVERAAAAVESGDNIWISAMSDTPMHILDALSKRYLELEDVHLHSGILMRPFDFLKGEYKGHINYHSIFLGPVDRMFVPQGNVSATSMHFSNLSWALKNNIKPNVFMVTCTPPDENGYMNFGPVGSLGNDTVLQNAEKVIIQVNKNMPYIYGERNYMHVSQADFICEADYDMPVLQNPEVDDVDRKIASHIAANINDGDTLQIGIGSLGNAVAYSLEGKKDLGVHSEMLVDSLVYLAKKGVINCSKKNFNRGKIVFGFAAGSKELHEFVNRNALCEAKPFDYTNNIHNIAANDNMVSINSAIAADLTGQICSESIGPKQFSSTGGQLDFVRGATMSKGGRAFIAIRSTANTKNGIISKITTSLSKGSVVTTPRSDVQYVVTEYGIVNLYNKSISERVKLMISIAHPDFRDELTKEAIETGLI</sequence>
<protein>
    <submittedName>
        <fullName evidence="5">4-hydroxybutyrate CoA-transferase</fullName>
    </submittedName>
</protein>
<dbReference type="Gene3D" id="3.40.1080.20">
    <property type="entry name" value="Acetyl-CoA hydrolase/transferase C-terminal domain"/>
    <property type="match status" value="1"/>
</dbReference>
<dbReference type="Gene3D" id="3.30.750.70">
    <property type="entry name" value="4-hydroxybutyrate coenzyme like domains"/>
    <property type="match status" value="1"/>
</dbReference>
<evidence type="ECO:0000259" key="3">
    <source>
        <dbReference type="Pfam" id="PF02550"/>
    </source>
</evidence>
<evidence type="ECO:0000256" key="1">
    <source>
        <dbReference type="ARBA" id="ARBA00009632"/>
    </source>
</evidence>
<dbReference type="Proteomes" id="UP000746471">
    <property type="component" value="Unassembled WGS sequence"/>
</dbReference>
<dbReference type="InterPro" id="IPR046433">
    <property type="entry name" value="ActCoA_hydro"/>
</dbReference>
<feature type="domain" description="Acetyl-CoA hydrolase/transferase C-terminal" evidence="4">
    <location>
        <begin position="273"/>
        <end position="428"/>
    </location>
</feature>
<proteinExistence type="inferred from homology"/>
<comment type="caution">
    <text evidence="5">The sequence shown here is derived from an EMBL/GenBank/DDBJ whole genome shotgun (WGS) entry which is preliminary data.</text>
</comment>
<dbReference type="PANTHER" id="PTHR21432">
    <property type="entry name" value="ACETYL-COA HYDROLASE-RELATED"/>
    <property type="match status" value="1"/>
</dbReference>
<dbReference type="InterPro" id="IPR037171">
    <property type="entry name" value="NagB/RpiA_transferase-like"/>
</dbReference>
<comment type="similarity">
    <text evidence="1">Belongs to the acetyl-CoA hydrolase/transferase family.</text>
</comment>
<dbReference type="InterPro" id="IPR003702">
    <property type="entry name" value="ActCoA_hydro_N"/>
</dbReference>
<dbReference type="PANTHER" id="PTHR21432:SF20">
    <property type="entry name" value="ACETYL-COA HYDROLASE"/>
    <property type="match status" value="1"/>
</dbReference>
<keyword evidence="2" id="KW-0808">Transferase</keyword>
<keyword evidence="6" id="KW-1185">Reference proteome</keyword>
<dbReference type="Gene3D" id="3.40.1080.10">
    <property type="entry name" value="Glutaconate Coenzyme A-transferase"/>
    <property type="match status" value="1"/>
</dbReference>
<reference evidence="5 6" key="1">
    <citation type="submission" date="2021-05" db="EMBL/GenBank/DDBJ databases">
        <title>Fusibacter ferrireducens sp. nov., an anaerobic, sulfur- and Fe-reducing bacterium isolated from the mangrove sediment.</title>
        <authorList>
            <person name="Qiu D."/>
        </authorList>
    </citation>
    <scope>NUCLEOTIDE SEQUENCE [LARGE SCALE GENOMIC DNA]</scope>
    <source>
        <strain evidence="5 6">DSM 12116</strain>
    </source>
</reference>
<organism evidence="5 6">
    <name type="scientific">Fusibacter paucivorans</name>
    <dbReference type="NCBI Taxonomy" id="76009"/>
    <lineage>
        <taxon>Bacteria</taxon>
        <taxon>Bacillati</taxon>
        <taxon>Bacillota</taxon>
        <taxon>Clostridia</taxon>
        <taxon>Eubacteriales</taxon>
        <taxon>Eubacteriales Family XII. Incertae Sedis</taxon>
        <taxon>Fusibacter</taxon>
    </lineage>
</organism>
<evidence type="ECO:0000256" key="2">
    <source>
        <dbReference type="ARBA" id="ARBA00022679"/>
    </source>
</evidence>
<feature type="domain" description="Acetyl-CoA hydrolase/transferase N-terminal" evidence="3">
    <location>
        <begin position="5"/>
        <end position="181"/>
    </location>
</feature>
<dbReference type="Pfam" id="PF02550">
    <property type="entry name" value="AcetylCoA_hydro"/>
    <property type="match status" value="1"/>
</dbReference>
<accession>A0ABS5PU12</accession>
<dbReference type="Pfam" id="PF13336">
    <property type="entry name" value="AcetylCoA_hyd_C"/>
    <property type="match status" value="1"/>
</dbReference>